<reference evidence="1 2" key="1">
    <citation type="submission" date="2019-08" db="EMBL/GenBank/DDBJ databases">
        <authorList>
            <person name="Guy L."/>
        </authorList>
    </citation>
    <scope>NUCLEOTIDE SEQUENCE [LARGE SCALE GENOMIC DNA]</scope>
    <source>
        <strain evidence="1 2">SGT-108</strain>
    </source>
</reference>
<keyword evidence="2" id="KW-1185">Reference proteome</keyword>
<dbReference type="RefSeq" id="WP_148338699.1">
    <property type="nucleotide sequence ID" value="NZ_LR699119.1"/>
</dbReference>
<accession>A0A5E4PEJ8</accession>
<dbReference type="Proteomes" id="UP000324194">
    <property type="component" value="Chromosome 1"/>
</dbReference>
<evidence type="ECO:0000313" key="1">
    <source>
        <dbReference type="EMBL" id="VVC75409.1"/>
    </source>
</evidence>
<sequence>MFRRKPGLVINDRIIKLLKDVRAQSIHREDALNTFIDESLKRIDRVCRISNEHNADELKYKFLTQLEGVVHDRKKFFSRVFKTKSKDSKAIDYDAFRNYMTSVIPLLSPDGPISQAEDTTYCKKCINERIEKLIEKQNAYVGDALTVFINDKFPSLENECTLMQLDDDASIDVQTVFIERLERFNFSGAYTRYGYQHRSQKFERDEMNPFDIKYQSFDQMVSKAISFQRPDDFISQVLNIPDQKERFIRAVNEIENEIKKYSGSNKINIVSQFESKMKIMKNSFSDTMKREGFFKAAAEAKKEIGEILSKIQNKENKYYRTGLFGGCLSFFSGYCQSNSSLQPKINKAMEAFEGIQIGAEKANSAKLR</sequence>
<dbReference type="AlphaFoldDB" id="A0A5E4PEJ8"/>
<name>A0A5E4PEJ8_9COXI</name>
<dbReference type="EMBL" id="LR699119">
    <property type="protein sequence ID" value="VVC75409.1"/>
    <property type="molecule type" value="Genomic_DNA"/>
</dbReference>
<dbReference type="KEGG" id="asip:AQUSIP_06990"/>
<organism evidence="1 2">
    <name type="scientific">Aquicella siphonis</name>
    <dbReference type="NCBI Taxonomy" id="254247"/>
    <lineage>
        <taxon>Bacteria</taxon>
        <taxon>Pseudomonadati</taxon>
        <taxon>Pseudomonadota</taxon>
        <taxon>Gammaproteobacteria</taxon>
        <taxon>Legionellales</taxon>
        <taxon>Coxiellaceae</taxon>
        <taxon>Aquicella</taxon>
    </lineage>
</organism>
<protein>
    <submittedName>
        <fullName evidence="1">Uncharacterized protein</fullName>
    </submittedName>
</protein>
<gene>
    <name evidence="1" type="ORF">AQUSIP_06990</name>
</gene>
<proteinExistence type="predicted"/>
<evidence type="ECO:0000313" key="2">
    <source>
        <dbReference type="Proteomes" id="UP000324194"/>
    </source>
</evidence>